<dbReference type="Gramene" id="GBG79793">
    <property type="protein sequence ID" value="GBG79793"/>
    <property type="gene ID" value="CBR_g30055"/>
</dbReference>
<reference evidence="7 8" key="1">
    <citation type="journal article" date="2018" name="Cell">
        <title>The Chara Genome: Secondary Complexity and Implications for Plant Terrestrialization.</title>
        <authorList>
            <person name="Nishiyama T."/>
            <person name="Sakayama H."/>
            <person name="Vries J.D."/>
            <person name="Buschmann H."/>
            <person name="Saint-Marcoux D."/>
            <person name="Ullrich K.K."/>
            <person name="Haas F.B."/>
            <person name="Vanderstraeten L."/>
            <person name="Becker D."/>
            <person name="Lang D."/>
            <person name="Vosolsobe S."/>
            <person name="Rombauts S."/>
            <person name="Wilhelmsson P.K.I."/>
            <person name="Janitza P."/>
            <person name="Kern R."/>
            <person name="Heyl A."/>
            <person name="Rumpler F."/>
            <person name="Villalobos L.I.A.C."/>
            <person name="Clay J.M."/>
            <person name="Skokan R."/>
            <person name="Toyoda A."/>
            <person name="Suzuki Y."/>
            <person name="Kagoshima H."/>
            <person name="Schijlen E."/>
            <person name="Tajeshwar N."/>
            <person name="Catarino B."/>
            <person name="Hetherington A.J."/>
            <person name="Saltykova A."/>
            <person name="Bonnot C."/>
            <person name="Breuninger H."/>
            <person name="Symeonidi A."/>
            <person name="Radhakrishnan G.V."/>
            <person name="Van Nieuwerburgh F."/>
            <person name="Deforce D."/>
            <person name="Chang C."/>
            <person name="Karol K.G."/>
            <person name="Hedrich R."/>
            <person name="Ulvskov P."/>
            <person name="Glockner G."/>
            <person name="Delwiche C.F."/>
            <person name="Petrasek J."/>
            <person name="Van de Peer Y."/>
            <person name="Friml J."/>
            <person name="Beilby M."/>
            <person name="Dolan L."/>
            <person name="Kohara Y."/>
            <person name="Sugano S."/>
            <person name="Fujiyama A."/>
            <person name="Delaux P.-M."/>
            <person name="Quint M."/>
            <person name="TheiBen G."/>
            <person name="Hagemann M."/>
            <person name="Harholt J."/>
            <person name="Dunand C."/>
            <person name="Zachgo S."/>
            <person name="Langdale J."/>
            <person name="Maumus F."/>
            <person name="Straeten D.V.D."/>
            <person name="Gould S.B."/>
            <person name="Rensing S.A."/>
        </authorList>
    </citation>
    <scope>NUCLEOTIDE SEQUENCE [LARGE SCALE GENOMIC DNA]</scope>
    <source>
        <strain evidence="7 8">S276</strain>
    </source>
</reference>
<evidence type="ECO:0000256" key="6">
    <source>
        <dbReference type="ARBA" id="ARBA00035289"/>
    </source>
</evidence>
<gene>
    <name evidence="7" type="ORF">CBR_g30055</name>
</gene>
<dbReference type="OMA" id="ESANKCC"/>
<keyword evidence="8" id="KW-1185">Reference proteome</keyword>
<dbReference type="SUPFAM" id="SSF46561">
    <property type="entry name" value="Ribosomal protein L29 (L29p)"/>
    <property type="match status" value="1"/>
</dbReference>
<dbReference type="AlphaFoldDB" id="A0A388LC69"/>
<dbReference type="EMBL" id="BFEA01000328">
    <property type="protein sequence ID" value="GBG79793.1"/>
    <property type="molecule type" value="Genomic_DNA"/>
</dbReference>
<dbReference type="STRING" id="69332.A0A388LC69"/>
<dbReference type="GO" id="GO:0003735">
    <property type="term" value="F:structural constituent of ribosome"/>
    <property type="evidence" value="ECO:0007669"/>
    <property type="project" value="InterPro"/>
</dbReference>
<dbReference type="Proteomes" id="UP000265515">
    <property type="component" value="Unassembled WGS sequence"/>
</dbReference>
<keyword evidence="5" id="KW-0687">Ribonucleoprotein</keyword>
<dbReference type="InterPro" id="IPR036049">
    <property type="entry name" value="Ribosomal_uL29_sf"/>
</dbReference>
<dbReference type="InterPro" id="IPR001854">
    <property type="entry name" value="Ribosomal_uL29"/>
</dbReference>
<dbReference type="PANTHER" id="PTHR21183">
    <property type="entry name" value="RIBOSOMAL PROTEIN L47, MITOCHONDRIAL-RELATED"/>
    <property type="match status" value="1"/>
</dbReference>
<sequence>MFRNLFRRVPMGRALVERTRGLEEFFEGGSKVAKEGSEAVGRSWSAAELRLKSFDDLHKLWYVLLKEKNMLYSQKMMFRSTGHRMPNGERIPSVRRSMCRIKHVLTERALAETDLVKRQAAMRIINDL</sequence>
<protein>
    <recommendedName>
        <fullName evidence="6">Large ribosomal subunit protein uL29m</fullName>
    </recommendedName>
</protein>
<dbReference type="GO" id="GO:0032543">
    <property type="term" value="P:mitochondrial translation"/>
    <property type="evidence" value="ECO:0007669"/>
    <property type="project" value="TreeGrafter"/>
</dbReference>
<evidence type="ECO:0000256" key="1">
    <source>
        <dbReference type="ARBA" id="ARBA00004173"/>
    </source>
</evidence>
<evidence type="ECO:0000256" key="5">
    <source>
        <dbReference type="ARBA" id="ARBA00023274"/>
    </source>
</evidence>
<organism evidence="7 8">
    <name type="scientific">Chara braunii</name>
    <name type="common">Braun's stonewort</name>
    <dbReference type="NCBI Taxonomy" id="69332"/>
    <lineage>
        <taxon>Eukaryota</taxon>
        <taxon>Viridiplantae</taxon>
        <taxon>Streptophyta</taxon>
        <taxon>Charophyceae</taxon>
        <taxon>Charales</taxon>
        <taxon>Characeae</taxon>
        <taxon>Chara</taxon>
    </lineage>
</organism>
<proteinExistence type="inferred from homology"/>
<evidence type="ECO:0000313" key="7">
    <source>
        <dbReference type="EMBL" id="GBG79793.1"/>
    </source>
</evidence>
<dbReference type="GO" id="GO:0005762">
    <property type="term" value="C:mitochondrial large ribosomal subunit"/>
    <property type="evidence" value="ECO:0007669"/>
    <property type="project" value="TreeGrafter"/>
</dbReference>
<accession>A0A388LC69</accession>
<dbReference type="InterPro" id="IPR038340">
    <property type="entry name" value="MRP-L47_sf"/>
</dbReference>
<dbReference type="InterPro" id="IPR010729">
    <property type="entry name" value="Ribosomal_uL29_mit"/>
</dbReference>
<comment type="caution">
    <text evidence="7">The sequence shown here is derived from an EMBL/GenBank/DDBJ whole genome shotgun (WGS) entry which is preliminary data.</text>
</comment>
<dbReference type="Gene3D" id="6.10.330.20">
    <property type="match status" value="1"/>
</dbReference>
<evidence type="ECO:0000256" key="4">
    <source>
        <dbReference type="ARBA" id="ARBA00023128"/>
    </source>
</evidence>
<comment type="subcellular location">
    <subcellularLocation>
        <location evidence="1">Mitochondrion</location>
    </subcellularLocation>
</comment>
<dbReference type="OrthoDB" id="270763at2759"/>
<evidence type="ECO:0000313" key="8">
    <source>
        <dbReference type="Proteomes" id="UP000265515"/>
    </source>
</evidence>
<keyword evidence="3" id="KW-0689">Ribosomal protein</keyword>
<keyword evidence="4" id="KW-0496">Mitochondrion</keyword>
<name>A0A388LC69_CHABU</name>
<dbReference type="Pfam" id="PF06984">
    <property type="entry name" value="MRP-L47"/>
    <property type="match status" value="1"/>
</dbReference>
<evidence type="ECO:0000256" key="2">
    <source>
        <dbReference type="ARBA" id="ARBA00009254"/>
    </source>
</evidence>
<evidence type="ECO:0000256" key="3">
    <source>
        <dbReference type="ARBA" id="ARBA00022980"/>
    </source>
</evidence>
<dbReference type="PANTHER" id="PTHR21183:SF18">
    <property type="entry name" value="LARGE RIBOSOMAL SUBUNIT PROTEIN UL29M"/>
    <property type="match status" value="1"/>
</dbReference>
<dbReference type="CDD" id="cd00427">
    <property type="entry name" value="Ribosomal_L29_HIP"/>
    <property type="match status" value="1"/>
</dbReference>
<comment type="similarity">
    <text evidence="2">Belongs to the universal ribosomal protein uL29 family.</text>
</comment>